<keyword evidence="5" id="KW-1185">Reference proteome</keyword>
<evidence type="ECO:0000259" key="3">
    <source>
        <dbReference type="SMART" id="SM00507"/>
    </source>
</evidence>
<feature type="domain" description="HNH nuclease" evidence="3">
    <location>
        <begin position="367"/>
        <end position="419"/>
    </location>
</feature>
<comment type="similarity">
    <text evidence="1">Belongs to the Rv1128c/1148c/1588c/1702c/1945/3466 family.</text>
</comment>
<keyword evidence="4" id="KW-0378">Hydrolase</keyword>
<evidence type="ECO:0000256" key="2">
    <source>
        <dbReference type="SAM" id="MobiDB-lite"/>
    </source>
</evidence>
<dbReference type="InterPro" id="IPR003870">
    <property type="entry name" value="DUF222"/>
</dbReference>
<proteinExistence type="inferred from homology"/>
<dbReference type="RefSeq" id="WP_172836231.1">
    <property type="nucleotide sequence ID" value="NZ_LT629772.1"/>
</dbReference>
<dbReference type="EMBL" id="LT629772">
    <property type="protein sequence ID" value="SDT36078.1"/>
    <property type="molecule type" value="Genomic_DNA"/>
</dbReference>
<keyword evidence="4" id="KW-0540">Nuclease</keyword>
<dbReference type="GO" id="GO:0003676">
    <property type="term" value="F:nucleic acid binding"/>
    <property type="evidence" value="ECO:0007669"/>
    <property type="project" value="InterPro"/>
</dbReference>
<dbReference type="Pfam" id="PF01844">
    <property type="entry name" value="HNH"/>
    <property type="match status" value="1"/>
</dbReference>
<evidence type="ECO:0000313" key="4">
    <source>
        <dbReference type="EMBL" id="SDT36078.1"/>
    </source>
</evidence>
<dbReference type="InterPro" id="IPR002711">
    <property type="entry name" value="HNH"/>
</dbReference>
<name>A0A1H1ZQS4_9ACTN</name>
<dbReference type="SMART" id="SM00507">
    <property type="entry name" value="HNHc"/>
    <property type="match status" value="1"/>
</dbReference>
<dbReference type="InterPro" id="IPR003615">
    <property type="entry name" value="HNH_nuc"/>
</dbReference>
<feature type="region of interest" description="Disordered" evidence="2">
    <location>
        <begin position="1"/>
        <end position="25"/>
    </location>
</feature>
<keyword evidence="4" id="KW-0255">Endonuclease</keyword>
<accession>A0A1H1ZQS4</accession>
<evidence type="ECO:0000256" key="1">
    <source>
        <dbReference type="ARBA" id="ARBA00023450"/>
    </source>
</evidence>
<dbReference type="STRING" id="630515.SAMN04489812_5389"/>
<dbReference type="Pfam" id="PF02720">
    <property type="entry name" value="DUF222"/>
    <property type="match status" value="1"/>
</dbReference>
<dbReference type="GO" id="GO:0004519">
    <property type="term" value="F:endonuclease activity"/>
    <property type="evidence" value="ECO:0007669"/>
    <property type="project" value="UniProtKB-KW"/>
</dbReference>
<evidence type="ECO:0000313" key="5">
    <source>
        <dbReference type="Proteomes" id="UP000199103"/>
    </source>
</evidence>
<organism evidence="4 5">
    <name type="scientific">Microlunatus soli</name>
    <dbReference type="NCBI Taxonomy" id="630515"/>
    <lineage>
        <taxon>Bacteria</taxon>
        <taxon>Bacillati</taxon>
        <taxon>Actinomycetota</taxon>
        <taxon>Actinomycetes</taxon>
        <taxon>Propionibacteriales</taxon>
        <taxon>Propionibacteriaceae</taxon>
        <taxon>Microlunatus</taxon>
    </lineage>
</organism>
<reference evidence="4 5" key="1">
    <citation type="submission" date="2016-10" db="EMBL/GenBank/DDBJ databases">
        <authorList>
            <person name="de Groot N.N."/>
        </authorList>
    </citation>
    <scope>NUCLEOTIDE SEQUENCE [LARGE SCALE GENOMIC DNA]</scope>
    <source>
        <strain evidence="4 5">DSM 21800</strain>
    </source>
</reference>
<protein>
    <submittedName>
        <fullName evidence="4">HNH endonuclease</fullName>
    </submittedName>
</protein>
<sequence>MSGTDEYKAVPDGATAVSAATDPPVADGPGSVEVLLAELDRAVAGLIAGVSAEELTVVGDDRLVGFIGRLEEVRNRLGLVDHEIVHACQSTDLPHRLQLRTVANLLGQVTRIQPGQAHARVRAADTLRAGRSMTGEPLAPTWPRLAAAVASGLVPPVQADIALRCLSRIERLPWTNREAVEIAEAELAAGAVVFPPREFAEIVQRVTDHNDPDGTLADDQLHEATRRVTFYQARDGSWRMEARFTPTVGAQINAVIGPLSKPQHGPDGQDLGSPEERAHDAIADVFARILRAGDAPAAGGVPATVVVTIDYRHLLDDTGYGRLPDGTPIAPSTLLRLACEADIIPVVLGAFGEVLDLGRNHRVANKTQTMALIARDKGCSFPSCGRPAAWCERHHIIGWEIGGLTDLTNLTLLCRYHHQHFQRQGWQCEMIDGLPWWIPPRWIDPDQTPMINNRIKHVEPPLRT</sequence>
<dbReference type="AlphaFoldDB" id="A0A1H1ZQS4"/>
<gene>
    <name evidence="4" type="ORF">SAMN04489812_5389</name>
</gene>
<dbReference type="GO" id="GO:0008270">
    <property type="term" value="F:zinc ion binding"/>
    <property type="evidence" value="ECO:0007669"/>
    <property type="project" value="InterPro"/>
</dbReference>
<dbReference type="CDD" id="cd00085">
    <property type="entry name" value="HNHc"/>
    <property type="match status" value="1"/>
</dbReference>
<dbReference type="Proteomes" id="UP000199103">
    <property type="component" value="Chromosome I"/>
</dbReference>